<dbReference type="InterPro" id="IPR050243">
    <property type="entry name" value="PHP_phosphatase"/>
</dbReference>
<dbReference type="SMART" id="SM00481">
    <property type="entry name" value="POLIIIAc"/>
    <property type="match status" value="1"/>
</dbReference>
<evidence type="ECO:0000256" key="13">
    <source>
        <dbReference type="ARBA" id="ARBA00022932"/>
    </source>
</evidence>
<evidence type="ECO:0000256" key="4">
    <source>
        <dbReference type="ARBA" id="ARBA00012720"/>
    </source>
</evidence>
<evidence type="ECO:0000256" key="12">
    <source>
        <dbReference type="ARBA" id="ARBA00022843"/>
    </source>
</evidence>
<evidence type="ECO:0000256" key="9">
    <source>
        <dbReference type="ARBA" id="ARBA00022695"/>
    </source>
</evidence>
<dbReference type="InterPro" id="IPR010996">
    <property type="entry name" value="HHH_MUS81"/>
</dbReference>
<evidence type="ECO:0000256" key="18">
    <source>
        <dbReference type="ARBA" id="ARBA00044632"/>
    </source>
</evidence>
<dbReference type="SUPFAM" id="SSF81301">
    <property type="entry name" value="Nucleotidyltransferase"/>
    <property type="match status" value="1"/>
</dbReference>
<dbReference type="PANTHER" id="PTHR36928">
    <property type="entry name" value="PHOSPHATASE YCDX-RELATED"/>
    <property type="match status" value="1"/>
</dbReference>
<comment type="cofactor">
    <cofactor evidence="1">
        <name>Mg(2+)</name>
        <dbReference type="ChEBI" id="CHEBI:18420"/>
    </cofactor>
</comment>
<evidence type="ECO:0000256" key="20">
    <source>
        <dbReference type="ARBA" id="ARBA00045548"/>
    </source>
</evidence>
<dbReference type="EMBL" id="QZKU01000025">
    <property type="protein sequence ID" value="RJP25179.1"/>
    <property type="molecule type" value="Genomic_DNA"/>
</dbReference>
<dbReference type="Gene3D" id="1.10.150.20">
    <property type="entry name" value="5' to 3' exonuclease, C-terminal subdomain"/>
    <property type="match status" value="1"/>
</dbReference>
<evidence type="ECO:0000256" key="11">
    <source>
        <dbReference type="ARBA" id="ARBA00022763"/>
    </source>
</evidence>
<dbReference type="InterPro" id="IPR029398">
    <property type="entry name" value="PolB_thumb"/>
</dbReference>
<dbReference type="CDD" id="cd07436">
    <property type="entry name" value="PHP_PolX"/>
    <property type="match status" value="1"/>
</dbReference>
<evidence type="ECO:0000256" key="15">
    <source>
        <dbReference type="ARBA" id="ARBA00023204"/>
    </source>
</evidence>
<keyword evidence="9" id="KW-0548">Nucleotidyltransferase</keyword>
<evidence type="ECO:0000256" key="10">
    <source>
        <dbReference type="ARBA" id="ARBA00022705"/>
    </source>
</evidence>
<dbReference type="InterPro" id="IPR002054">
    <property type="entry name" value="DNA-dir_DNA_pol_X"/>
</dbReference>
<evidence type="ECO:0000256" key="21">
    <source>
        <dbReference type="ARBA" id="ARBA00049244"/>
    </source>
</evidence>
<dbReference type="GO" id="GO:0006281">
    <property type="term" value="P:DNA repair"/>
    <property type="evidence" value="ECO:0007669"/>
    <property type="project" value="UniProtKB-KW"/>
</dbReference>
<dbReference type="InterPro" id="IPR027421">
    <property type="entry name" value="DNA_pol_lamdba_lyase_dom_sf"/>
</dbReference>
<dbReference type="InterPro" id="IPR002008">
    <property type="entry name" value="DNA_pol_X_beta-like"/>
</dbReference>
<dbReference type="FunFam" id="3.20.20.140:FF:000047">
    <property type="entry name" value="PHP domain-containing protein"/>
    <property type="match status" value="1"/>
</dbReference>
<dbReference type="Pfam" id="PF14520">
    <property type="entry name" value="HHH_5"/>
    <property type="match status" value="1"/>
</dbReference>
<dbReference type="InterPro" id="IPR003141">
    <property type="entry name" value="Pol/His_phosphatase_N"/>
</dbReference>
<comment type="catalytic activity">
    <reaction evidence="18">
        <text>2'-deoxyribonucleotide-(2'-deoxyribose 5'-phosphate)-2'-deoxyribonucleotide-DNA = a 3'-end 2'-deoxyribonucleotide-(2,3-dehydro-2,3-deoxyribose 5'-phosphate)-DNA + a 5'-end 5'-phospho-2'-deoxyribonucleoside-DNA + H(+)</text>
        <dbReference type="Rhea" id="RHEA:66592"/>
        <dbReference type="Rhea" id="RHEA-COMP:13180"/>
        <dbReference type="Rhea" id="RHEA-COMP:16897"/>
        <dbReference type="Rhea" id="RHEA-COMP:17067"/>
        <dbReference type="ChEBI" id="CHEBI:15378"/>
        <dbReference type="ChEBI" id="CHEBI:136412"/>
        <dbReference type="ChEBI" id="CHEBI:157695"/>
        <dbReference type="ChEBI" id="CHEBI:167181"/>
        <dbReference type="EC" id="4.2.99.18"/>
    </reaction>
</comment>
<evidence type="ECO:0000256" key="8">
    <source>
        <dbReference type="ARBA" id="ARBA00022679"/>
    </source>
</evidence>
<dbReference type="AlphaFoldDB" id="A0A3A4P217"/>
<keyword evidence="6" id="KW-0488">Methylation</keyword>
<dbReference type="Pfam" id="PF14716">
    <property type="entry name" value="HHH_8"/>
    <property type="match status" value="1"/>
</dbReference>
<evidence type="ECO:0000256" key="5">
    <source>
        <dbReference type="ARBA" id="ARBA00020020"/>
    </source>
</evidence>
<dbReference type="InterPro" id="IPR004013">
    <property type="entry name" value="PHP_dom"/>
</dbReference>
<dbReference type="Gene3D" id="3.20.20.140">
    <property type="entry name" value="Metal-dependent hydrolases"/>
    <property type="match status" value="1"/>
</dbReference>
<dbReference type="InterPro" id="IPR003583">
    <property type="entry name" value="Hlx-hairpin-Hlx_DNA-bd_motif"/>
</dbReference>
<feature type="domain" description="Helix-hairpin-helix DNA-binding motif class 1" evidence="22">
    <location>
        <begin position="51"/>
        <end position="70"/>
    </location>
</feature>
<keyword evidence="10" id="KW-0235">DNA replication</keyword>
<dbReference type="GO" id="GO:0042578">
    <property type="term" value="F:phosphoric ester hydrolase activity"/>
    <property type="evidence" value="ECO:0007669"/>
    <property type="project" value="TreeGrafter"/>
</dbReference>
<keyword evidence="25" id="KW-0540">Nuclease</keyword>
<dbReference type="InterPro" id="IPR047967">
    <property type="entry name" value="PolX_PHP"/>
</dbReference>
<comment type="catalytic activity">
    <reaction evidence="21">
        <text>DNA(n) + a 2'-deoxyribonucleoside 5'-triphosphate = DNA(n+1) + diphosphate</text>
        <dbReference type="Rhea" id="RHEA:22508"/>
        <dbReference type="Rhea" id="RHEA-COMP:17339"/>
        <dbReference type="Rhea" id="RHEA-COMP:17340"/>
        <dbReference type="ChEBI" id="CHEBI:33019"/>
        <dbReference type="ChEBI" id="CHEBI:61560"/>
        <dbReference type="ChEBI" id="CHEBI:173112"/>
        <dbReference type="EC" id="2.7.7.7"/>
    </reaction>
</comment>
<dbReference type="PIRSF" id="PIRSF005047">
    <property type="entry name" value="UCP005047_YshC"/>
    <property type="match status" value="1"/>
</dbReference>
<evidence type="ECO:0000259" key="22">
    <source>
        <dbReference type="SMART" id="SM00278"/>
    </source>
</evidence>
<evidence type="ECO:0000256" key="1">
    <source>
        <dbReference type="ARBA" id="ARBA00001946"/>
    </source>
</evidence>
<dbReference type="CDD" id="cd00141">
    <property type="entry name" value="NT_POLXc"/>
    <property type="match status" value="1"/>
</dbReference>
<dbReference type="Gene3D" id="1.10.150.110">
    <property type="entry name" value="DNA polymerase beta, N-terminal domain-like"/>
    <property type="match status" value="1"/>
</dbReference>
<dbReference type="SUPFAM" id="SSF47802">
    <property type="entry name" value="DNA polymerase beta, N-terminal domain-like"/>
    <property type="match status" value="1"/>
</dbReference>
<evidence type="ECO:0000256" key="17">
    <source>
        <dbReference type="ARBA" id="ARBA00035726"/>
    </source>
</evidence>
<dbReference type="GO" id="GO:0003887">
    <property type="term" value="F:DNA-directed DNA polymerase activity"/>
    <property type="evidence" value="ECO:0007669"/>
    <property type="project" value="UniProtKB-KW"/>
</dbReference>
<dbReference type="PRINTS" id="PR00870">
    <property type="entry name" value="DNAPOLXBETA"/>
</dbReference>
<dbReference type="Pfam" id="PF02811">
    <property type="entry name" value="PHP"/>
    <property type="match status" value="1"/>
</dbReference>
<dbReference type="GO" id="GO:0003677">
    <property type="term" value="F:DNA binding"/>
    <property type="evidence" value="ECO:0007669"/>
    <property type="project" value="InterPro"/>
</dbReference>
<evidence type="ECO:0000256" key="16">
    <source>
        <dbReference type="ARBA" id="ARBA00035717"/>
    </source>
</evidence>
<evidence type="ECO:0000256" key="6">
    <source>
        <dbReference type="ARBA" id="ARBA00022481"/>
    </source>
</evidence>
<reference evidence="25 26" key="1">
    <citation type="journal article" date="2017" name="ISME J.">
        <title>Energy and carbon metabolisms in a deep terrestrial subsurface fluid microbial community.</title>
        <authorList>
            <person name="Momper L."/>
            <person name="Jungbluth S.P."/>
            <person name="Lee M.D."/>
            <person name="Amend J.P."/>
        </authorList>
    </citation>
    <scope>NUCLEOTIDE SEQUENCE [LARGE SCALE GENOMIC DNA]</scope>
    <source>
        <strain evidence="25">SURF_5</strain>
    </source>
</reference>
<feature type="domain" description="Helix-hairpin-helix DNA-binding motif class 1" evidence="22">
    <location>
        <begin position="91"/>
        <end position="110"/>
    </location>
</feature>
<feature type="domain" description="Polymerase/histidinol phosphatase N-terminal" evidence="23">
    <location>
        <begin position="337"/>
        <end position="416"/>
    </location>
</feature>
<evidence type="ECO:0000256" key="2">
    <source>
        <dbReference type="ARBA" id="ARBA00004496"/>
    </source>
</evidence>
<evidence type="ECO:0000313" key="26">
    <source>
        <dbReference type="Proteomes" id="UP000265882"/>
    </source>
</evidence>
<dbReference type="GO" id="GO:0005829">
    <property type="term" value="C:cytosol"/>
    <property type="evidence" value="ECO:0007669"/>
    <property type="project" value="TreeGrafter"/>
</dbReference>
<evidence type="ECO:0000256" key="7">
    <source>
        <dbReference type="ARBA" id="ARBA00022634"/>
    </source>
</evidence>
<feature type="domain" description="Helix-hairpin-helix DNA-binding motif class 1" evidence="22">
    <location>
        <begin position="126"/>
        <end position="145"/>
    </location>
</feature>
<feature type="domain" description="DNA-directed DNA polymerase X" evidence="24">
    <location>
        <begin position="1"/>
        <end position="313"/>
    </location>
</feature>
<keyword evidence="7" id="KW-0237">DNA synthesis</keyword>
<dbReference type="PANTHER" id="PTHR36928:SF1">
    <property type="entry name" value="PHOSPHATASE YCDX-RELATED"/>
    <property type="match status" value="1"/>
</dbReference>
<dbReference type="Gene3D" id="3.30.460.10">
    <property type="entry name" value="Beta Polymerase, domain 2"/>
    <property type="match status" value="1"/>
</dbReference>
<protein>
    <recommendedName>
        <fullName evidence="5">DNA polymerase beta</fullName>
        <ecNumber evidence="3">2.7.7.7</ecNumber>
        <ecNumber evidence="4">4.2.99.18</ecNumber>
    </recommendedName>
    <alternativeName>
        <fullName evidence="16">5'-deoxyribose-phosphate lyase</fullName>
    </alternativeName>
    <alternativeName>
        <fullName evidence="17">AP lyase</fullName>
    </alternativeName>
</protein>
<keyword evidence="8" id="KW-0808">Transferase</keyword>
<evidence type="ECO:0000256" key="3">
    <source>
        <dbReference type="ARBA" id="ARBA00012417"/>
    </source>
</evidence>
<keyword evidence="13" id="KW-0239">DNA-directed DNA polymerase</keyword>
<keyword evidence="11" id="KW-0227">DNA damage</keyword>
<dbReference type="SMART" id="SM00483">
    <property type="entry name" value="POLXc"/>
    <property type="match status" value="1"/>
</dbReference>
<dbReference type="InterPro" id="IPR037160">
    <property type="entry name" value="DNA_Pol_thumb_sf"/>
</dbReference>
<dbReference type="EC" id="2.7.7.7" evidence="3"/>
<evidence type="ECO:0000256" key="14">
    <source>
        <dbReference type="ARBA" id="ARBA00023053"/>
    </source>
</evidence>
<accession>A0A3A4P217</accession>
<evidence type="ECO:0000313" key="25">
    <source>
        <dbReference type="EMBL" id="RJP25179.1"/>
    </source>
</evidence>
<organism evidence="25 26">
    <name type="scientific">Abyssobacteria bacterium (strain SURF_5)</name>
    <dbReference type="NCBI Taxonomy" id="2093360"/>
    <lineage>
        <taxon>Bacteria</taxon>
        <taxon>Pseudomonadati</taxon>
        <taxon>Candidatus Hydrogenedentota</taxon>
        <taxon>Candidatus Abyssobacteria</taxon>
    </lineage>
</organism>
<dbReference type="SUPFAM" id="SSF89550">
    <property type="entry name" value="PHP domain-like"/>
    <property type="match status" value="1"/>
</dbReference>
<sequence>MKNAEIADIFDRIADMLEFKGEMVFKVASYRRAARTLRDTPEDIAVVVAEKRLSELAGIGKSMAEKIEEYLRTGKIAKSEELCKGYSEEFIVMLQIPGMGPKSLAVIHSNLKISTIKELEAACLDGRLSQLPGLGAKKAENILKGIEFLRQSSKRIPLGIALPVAEQIVAAVRKFKAVERAEMAGSLRRMRDTIGDIDILASSAHPQDAIHAFTAMPEVKRVLAAGGTKASVIVEGNQQIDLRVVEEESYGSALLYFTGSKPHNVKLRDLAKGMGLKINEYGVFRGDRKIAGRDEEDVYDAAGLVWIPPELREDRGEIEAAMESKLPHLVTIEQIRGDLHVHSDFSDGSATLEQLARRAEDLGYEYLAVTDHSQSLKIAHGLTAERVEEKMARIRELNKKLKKMTLLLGTELDILSNGKLDYPDEVLEQFDWVVASIHSGFKQPGEKITQRIIAAMEHPLVDCIAHPTGRQIGRRAPYELDLEKVLQAAARTETAIEINANYDRLDLDDIWCRRAKKYGVKLAIGTDAHKLEHMSMIRLGVAVARRGWLEPQDVLNTLPLKKLRRKRPCLART</sequence>
<dbReference type="GO" id="GO:0140078">
    <property type="term" value="F:class I DNA-(apurinic or apyrimidinic site) endonuclease activity"/>
    <property type="evidence" value="ECO:0007669"/>
    <property type="project" value="UniProtKB-EC"/>
</dbReference>
<keyword evidence="25" id="KW-0378">Hydrolase</keyword>
<evidence type="ECO:0000256" key="19">
    <source>
        <dbReference type="ARBA" id="ARBA00044678"/>
    </source>
</evidence>
<keyword evidence="25" id="KW-0269">Exonuclease</keyword>
<comment type="catalytic activity">
    <reaction evidence="19">
        <text>a 5'-end 2'-deoxyribose-2'-deoxyribonucleotide-DNA = (2E,4S)-4-hydroxypenten-2-al-5-phosphate + a 5'-end 5'-phospho-2'-deoxyribonucleoside-DNA + H(+)</text>
        <dbReference type="Rhea" id="RHEA:76255"/>
        <dbReference type="Rhea" id="RHEA-COMP:13180"/>
        <dbReference type="Rhea" id="RHEA-COMP:18657"/>
        <dbReference type="ChEBI" id="CHEBI:15378"/>
        <dbReference type="ChEBI" id="CHEBI:136412"/>
        <dbReference type="ChEBI" id="CHEBI:195194"/>
        <dbReference type="ChEBI" id="CHEBI:195195"/>
    </reaction>
</comment>
<evidence type="ECO:0000259" key="23">
    <source>
        <dbReference type="SMART" id="SM00481"/>
    </source>
</evidence>
<dbReference type="GO" id="GO:0004527">
    <property type="term" value="F:exonuclease activity"/>
    <property type="evidence" value="ECO:0007669"/>
    <property type="project" value="UniProtKB-KW"/>
</dbReference>
<dbReference type="Pfam" id="PF14791">
    <property type="entry name" value="DNA_pol_B_thumb"/>
    <property type="match status" value="1"/>
</dbReference>
<dbReference type="EC" id="4.2.99.18" evidence="4"/>
<comment type="subcellular location">
    <subcellularLocation>
        <location evidence="2">Cytoplasm</location>
    </subcellularLocation>
</comment>
<keyword evidence="12" id="KW-0832">Ubl conjugation</keyword>
<proteinExistence type="predicted"/>
<dbReference type="Gene3D" id="3.30.210.10">
    <property type="entry name" value="DNA polymerase, thumb domain"/>
    <property type="match status" value="1"/>
</dbReference>
<evidence type="ECO:0000259" key="24">
    <source>
        <dbReference type="SMART" id="SM00483"/>
    </source>
</evidence>
<dbReference type="GO" id="GO:0008270">
    <property type="term" value="F:zinc ion binding"/>
    <property type="evidence" value="ECO:0007669"/>
    <property type="project" value="TreeGrafter"/>
</dbReference>
<comment type="function">
    <text evidence="20">Repair polymerase that plays a key role in base-excision repair. During this process, the damaged base is excised by specific DNA glycosylases, the DNA backbone is nicked at the abasic site by an apurinic/apyrimidic (AP) endonuclease, and POLB removes 5'-deoxyribose-phosphate from the preincised AP site acting as a 5'-deoxyribose-phosphate lyase (5'-dRP lyase); through its DNA polymerase activity, it adds one nucleotide to the 3' end of the arising single-nucleotide gap. Conducts 'gap-filling' DNA synthesis in a stepwise distributive fashion rather than in a processive fashion as for other DNA polymerases. It is also able to cleave sugar-phosphate bonds 3' to an intact AP site, acting as an AP lyase.</text>
</comment>
<dbReference type="SMART" id="SM00278">
    <property type="entry name" value="HhH1"/>
    <property type="match status" value="3"/>
</dbReference>
<dbReference type="InterPro" id="IPR022311">
    <property type="entry name" value="PolX-like"/>
</dbReference>
<comment type="caution">
    <text evidence="25">The sequence shown here is derived from an EMBL/GenBank/DDBJ whole genome shotgun (WGS) entry which is preliminary data.</text>
</comment>
<dbReference type="InterPro" id="IPR016195">
    <property type="entry name" value="Pol/histidinol_Pase-like"/>
</dbReference>
<keyword evidence="15" id="KW-0234">DNA repair</keyword>
<dbReference type="Proteomes" id="UP000265882">
    <property type="component" value="Unassembled WGS sequence"/>
</dbReference>
<name>A0A3A4P217_ABYX5</name>
<keyword evidence="14" id="KW-0915">Sodium</keyword>
<dbReference type="NCBIfam" id="NF006375">
    <property type="entry name" value="PRK08609.1"/>
    <property type="match status" value="1"/>
</dbReference>
<gene>
    <name evidence="25" type="primary">polX</name>
    <name evidence="25" type="ORF">C4520_02750</name>
</gene>
<dbReference type="InterPro" id="IPR043519">
    <property type="entry name" value="NT_sf"/>
</dbReference>